<evidence type="ECO:0000313" key="2">
    <source>
        <dbReference type="EMBL" id="GBM79347.1"/>
    </source>
</evidence>
<dbReference type="EMBL" id="BGPR01002817">
    <property type="protein sequence ID" value="GBM79347.1"/>
    <property type="molecule type" value="Genomic_DNA"/>
</dbReference>
<reference evidence="2 3" key="1">
    <citation type="journal article" date="2019" name="Sci. Rep.">
        <title>Orb-weaving spider Araneus ventricosus genome elucidates the spidroin gene catalogue.</title>
        <authorList>
            <person name="Kono N."/>
            <person name="Nakamura H."/>
            <person name="Ohtoshi R."/>
            <person name="Moran D.A.P."/>
            <person name="Shinohara A."/>
            <person name="Yoshida Y."/>
            <person name="Fujiwara M."/>
            <person name="Mori M."/>
            <person name="Tomita M."/>
            <person name="Arakawa K."/>
        </authorList>
    </citation>
    <scope>NUCLEOTIDE SEQUENCE [LARGE SCALE GENOMIC DNA]</scope>
</reference>
<keyword evidence="3" id="KW-1185">Reference proteome</keyword>
<dbReference type="AlphaFoldDB" id="A0A4Y2INR3"/>
<accession>A0A4Y2INR3</accession>
<proteinExistence type="predicted"/>
<organism evidence="2 3">
    <name type="scientific">Araneus ventricosus</name>
    <name type="common">Orbweaver spider</name>
    <name type="synonym">Epeira ventricosa</name>
    <dbReference type="NCBI Taxonomy" id="182803"/>
    <lineage>
        <taxon>Eukaryota</taxon>
        <taxon>Metazoa</taxon>
        <taxon>Ecdysozoa</taxon>
        <taxon>Arthropoda</taxon>
        <taxon>Chelicerata</taxon>
        <taxon>Arachnida</taxon>
        <taxon>Araneae</taxon>
        <taxon>Araneomorphae</taxon>
        <taxon>Entelegynae</taxon>
        <taxon>Araneoidea</taxon>
        <taxon>Araneidae</taxon>
        <taxon>Araneus</taxon>
    </lineage>
</organism>
<protein>
    <recommendedName>
        <fullName evidence="4">SCAN box domain-containing protein</fullName>
    </recommendedName>
</protein>
<evidence type="ECO:0000313" key="3">
    <source>
        <dbReference type="Proteomes" id="UP000499080"/>
    </source>
</evidence>
<gene>
    <name evidence="2" type="ORF">AVEN_32961_1</name>
</gene>
<dbReference type="Proteomes" id="UP000499080">
    <property type="component" value="Unassembled WGS sequence"/>
</dbReference>
<comment type="caution">
    <text evidence="2">The sequence shown here is derived from an EMBL/GenBank/DDBJ whole genome shotgun (WGS) entry which is preliminary data.</text>
</comment>
<name>A0A4Y2INR3_ARAVE</name>
<feature type="region of interest" description="Disordered" evidence="1">
    <location>
        <begin position="26"/>
        <end position="64"/>
    </location>
</feature>
<evidence type="ECO:0000256" key="1">
    <source>
        <dbReference type="SAM" id="MobiDB-lite"/>
    </source>
</evidence>
<sequence length="260" mass="30598">MYLPSNGSPRTANTWGYVAVHEKQEANRAATASHGELPRQPSREGRKKVKLKKEAKLERRADTRVPRGREAHYEEFAKGQLEVIAQERETEREYELEKLKITSAAETSSLNSTRSEGSRNQREIKHLTQKFDSQTIDISLYMTLFERQARAAGIVEEEWVSQLISLLPLELAQIIIKEPEEQMREYANVKKILLYRFKMKPETFRLKYTHQRRPGALWKELDFELRNYFEGWVDGLNIKDFKSLRPYSPNRRLNSRSRNQ</sequence>
<feature type="compositionally biased region" description="Basic and acidic residues" evidence="1">
    <location>
        <begin position="52"/>
        <end position="64"/>
    </location>
</feature>
<evidence type="ECO:0008006" key="4">
    <source>
        <dbReference type="Google" id="ProtNLM"/>
    </source>
</evidence>
<dbReference type="PANTHER" id="PTHR46888:SF1">
    <property type="entry name" value="RIBONUCLEASE H"/>
    <property type="match status" value="1"/>
</dbReference>
<dbReference type="OrthoDB" id="6362792at2759"/>
<dbReference type="PANTHER" id="PTHR46888">
    <property type="entry name" value="ZINC KNUCKLE DOMAINCONTAINING PROTEIN-RELATED"/>
    <property type="match status" value="1"/>
</dbReference>